<name>A0A443SVL1_9ACAR</name>
<dbReference type="SUPFAM" id="SSF48065">
    <property type="entry name" value="DBL homology domain (DH-domain)"/>
    <property type="match status" value="1"/>
</dbReference>
<reference evidence="4 5" key="1">
    <citation type="journal article" date="2018" name="Gigascience">
        <title>Genomes of trombidid mites reveal novel predicted allergens and laterally-transferred genes associated with secondary metabolism.</title>
        <authorList>
            <person name="Dong X."/>
            <person name="Chaisiri K."/>
            <person name="Xia D."/>
            <person name="Armstrong S.D."/>
            <person name="Fang Y."/>
            <person name="Donnelly M.J."/>
            <person name="Kadowaki T."/>
            <person name="McGarry J.W."/>
            <person name="Darby A.C."/>
            <person name="Makepeace B.L."/>
        </authorList>
    </citation>
    <scope>NUCLEOTIDE SEQUENCE [LARGE SCALE GENOMIC DNA]</scope>
    <source>
        <strain evidence="4">UoL-UT</strain>
    </source>
</reference>
<dbReference type="Gene3D" id="3.40.50.10190">
    <property type="entry name" value="BRCT domain"/>
    <property type="match status" value="3"/>
</dbReference>
<dbReference type="Pfam" id="PF21242">
    <property type="entry name" value="ECT2_PH"/>
    <property type="match status" value="1"/>
</dbReference>
<dbReference type="PROSITE" id="PS50172">
    <property type="entry name" value="BRCT"/>
    <property type="match status" value="2"/>
</dbReference>
<dbReference type="InterPro" id="IPR000219">
    <property type="entry name" value="DH_dom"/>
</dbReference>
<dbReference type="GO" id="GO:0007399">
    <property type="term" value="P:nervous system development"/>
    <property type="evidence" value="ECO:0007669"/>
    <property type="project" value="TreeGrafter"/>
</dbReference>
<dbReference type="Pfam" id="PF00621">
    <property type="entry name" value="RhoGEF"/>
    <property type="match status" value="1"/>
</dbReference>
<dbReference type="InterPro" id="IPR035899">
    <property type="entry name" value="DBL_dom_sf"/>
</dbReference>
<dbReference type="Gene3D" id="1.20.900.10">
    <property type="entry name" value="Dbl homology (DH) domain"/>
    <property type="match status" value="1"/>
</dbReference>
<dbReference type="PANTHER" id="PTHR16777:SF2">
    <property type="entry name" value="PROTEIN ECT2"/>
    <property type="match status" value="1"/>
</dbReference>
<dbReference type="STRING" id="299467.A0A443SVL1"/>
<dbReference type="OrthoDB" id="9997817at2759"/>
<dbReference type="PANTHER" id="PTHR16777">
    <property type="entry name" value="PROTEIN ECT2"/>
    <property type="match status" value="1"/>
</dbReference>
<feature type="region of interest" description="Disordered" evidence="1">
    <location>
        <begin position="649"/>
        <end position="668"/>
    </location>
</feature>
<evidence type="ECO:0000259" key="3">
    <source>
        <dbReference type="PROSITE" id="PS50172"/>
    </source>
</evidence>
<dbReference type="AlphaFoldDB" id="A0A443SVL1"/>
<dbReference type="GO" id="GO:0005634">
    <property type="term" value="C:nucleus"/>
    <property type="evidence" value="ECO:0007669"/>
    <property type="project" value="InterPro"/>
</dbReference>
<evidence type="ECO:0000256" key="1">
    <source>
        <dbReference type="SAM" id="MobiDB-lite"/>
    </source>
</evidence>
<dbReference type="PROSITE" id="PS50010">
    <property type="entry name" value="DH_2"/>
    <property type="match status" value="1"/>
</dbReference>
<dbReference type="GO" id="GO:0005096">
    <property type="term" value="F:GTPase activator activity"/>
    <property type="evidence" value="ECO:0007669"/>
    <property type="project" value="InterPro"/>
</dbReference>
<dbReference type="SMART" id="SM00325">
    <property type="entry name" value="RhoGEF"/>
    <property type="match status" value="1"/>
</dbReference>
<accession>A0A443SVL1</accession>
<feature type="domain" description="DH" evidence="2">
    <location>
        <begin position="349"/>
        <end position="545"/>
    </location>
</feature>
<feature type="domain" description="BRCT" evidence="3">
    <location>
        <begin position="98"/>
        <end position="177"/>
    </location>
</feature>
<protein>
    <submittedName>
        <fullName evidence="4">Protein ECT2-like protein</fullName>
    </submittedName>
</protein>
<dbReference type="InterPro" id="IPR026817">
    <property type="entry name" value="Ect2"/>
</dbReference>
<gene>
    <name evidence="4" type="ORF">B4U80_02257</name>
</gene>
<dbReference type="EMBL" id="NCKV01000130">
    <property type="protein sequence ID" value="RWS31558.1"/>
    <property type="molecule type" value="Genomic_DNA"/>
</dbReference>
<evidence type="ECO:0000259" key="2">
    <source>
        <dbReference type="PROSITE" id="PS50010"/>
    </source>
</evidence>
<evidence type="ECO:0000313" key="4">
    <source>
        <dbReference type="EMBL" id="RWS31558.1"/>
    </source>
</evidence>
<dbReference type="InterPro" id="IPR049395">
    <property type="entry name" value="ECT2_PH"/>
</dbReference>
<dbReference type="InterPro" id="IPR001357">
    <property type="entry name" value="BRCT_dom"/>
</dbReference>
<dbReference type="GO" id="GO:0000281">
    <property type="term" value="P:mitotic cytokinesis"/>
    <property type="evidence" value="ECO:0007669"/>
    <property type="project" value="TreeGrafter"/>
</dbReference>
<dbReference type="InterPro" id="IPR036420">
    <property type="entry name" value="BRCT_dom_sf"/>
</dbReference>
<dbReference type="CDD" id="cd00160">
    <property type="entry name" value="RhoGEF"/>
    <property type="match status" value="1"/>
</dbReference>
<dbReference type="Proteomes" id="UP000288716">
    <property type="component" value="Unassembled WGS sequence"/>
</dbReference>
<feature type="region of interest" description="Disordered" evidence="1">
    <location>
        <begin position="834"/>
        <end position="886"/>
    </location>
</feature>
<sequence>MESKKQIAPKTVFLCGLDVINDKCVLDCLKCYECEVITSVDGEELLSANICDLVVVLRDFDNDLFKQLSMNTQSIIGSPALLYNHKNEISLSVISRPVHNCLMKDLVICMSGFHDRDEAEDLLRLLRFMGATCRKDLKHSVTHLVARKASGAKYRNAAHTGVTVMSEQWIKYCWEKRFDSSFVATDPAVISEHILKPFTGLGLVFINCDDTKEMEELTIKNGGEVVSLGNPKCTHIVIDAIPGEENTVDFDINLVNEDTYVVYKEWFWASLEMAARVDEGNSEHAFPIAGSKNFKRLSADFRVACNSSGDLLSPSLDFSRSLNSSDFTFSDASMKNKNETSSTPKLRTKRYAVCFELYETERNYVEVLHTITKIFKEPLEQPVYCDFLLDATEIRIIFGNLTPIYDVHVKILQDLQDLIDNWKESASIGNIYVKHRIHHSSITLKIARKRLLNVFVKYLVTVDVSSFNECYQKCQSKPECKRQSLTELLIRPIQRLPSFTLISCAIFVSKIVNVLSFSDILKNTAKNILDFKQLSLAIEKIKEVLITSFDFFQIRHINEDKRKTEGQIAMFDIINDIEECPPVILSANRHFVCKMDVKLLTKNENFRVIPYKGYTLTLFLFNDVLEVRHKISKFLNICKKRSLKRTHSLTTKGNNKNNVPHSVGSSSKQTCKKSYRHMESLHLESVKNIFHFSDCEGYEKAFLLVTNVTNSRTFSSYPFIVDDKDIDLQDFLKLMITQVRRNGTNDEYFQQKGNLDCLNAVDFEHAEELAGTLTKSKTKQRISRAFSMKRPPLSAAVSTASLYTPPPLTNHRCSPSPSPRRIGRTLSQLLNQFSSNSPLQRRQMSTTSLTELPDENAENTFSLPTTPAPRKKKCQNGDTSEYLGDI</sequence>
<dbReference type="Pfam" id="PF12738">
    <property type="entry name" value="PTCB-BRCT"/>
    <property type="match status" value="1"/>
</dbReference>
<comment type="caution">
    <text evidence="4">The sequence shown here is derived from an EMBL/GenBank/DDBJ whole genome shotgun (WGS) entry which is preliminary data.</text>
</comment>
<proteinExistence type="predicted"/>
<dbReference type="VEuPathDB" id="VectorBase:LDEU000481"/>
<evidence type="ECO:0000313" key="5">
    <source>
        <dbReference type="Proteomes" id="UP000288716"/>
    </source>
</evidence>
<dbReference type="SMART" id="SM00292">
    <property type="entry name" value="BRCT"/>
    <property type="match status" value="2"/>
</dbReference>
<organism evidence="4 5">
    <name type="scientific">Leptotrombidium deliense</name>
    <dbReference type="NCBI Taxonomy" id="299467"/>
    <lineage>
        <taxon>Eukaryota</taxon>
        <taxon>Metazoa</taxon>
        <taxon>Ecdysozoa</taxon>
        <taxon>Arthropoda</taxon>
        <taxon>Chelicerata</taxon>
        <taxon>Arachnida</taxon>
        <taxon>Acari</taxon>
        <taxon>Acariformes</taxon>
        <taxon>Trombidiformes</taxon>
        <taxon>Prostigmata</taxon>
        <taxon>Anystina</taxon>
        <taxon>Parasitengona</taxon>
        <taxon>Trombiculoidea</taxon>
        <taxon>Trombiculidae</taxon>
        <taxon>Leptotrombidium</taxon>
    </lineage>
</organism>
<dbReference type="SUPFAM" id="SSF52113">
    <property type="entry name" value="BRCT domain"/>
    <property type="match status" value="2"/>
</dbReference>
<feature type="domain" description="BRCT" evidence="3">
    <location>
        <begin position="193"/>
        <end position="272"/>
    </location>
</feature>
<keyword evidence="5" id="KW-1185">Reference proteome</keyword>
<dbReference type="GO" id="GO:2000431">
    <property type="term" value="P:regulation of cytokinesis, actomyosin contractile ring assembly"/>
    <property type="evidence" value="ECO:0007669"/>
    <property type="project" value="InterPro"/>
</dbReference>
<dbReference type="GO" id="GO:0005938">
    <property type="term" value="C:cell cortex"/>
    <property type="evidence" value="ECO:0007669"/>
    <property type="project" value="TreeGrafter"/>
</dbReference>
<dbReference type="GO" id="GO:0005085">
    <property type="term" value="F:guanyl-nucleotide exchange factor activity"/>
    <property type="evidence" value="ECO:0007669"/>
    <property type="project" value="InterPro"/>
</dbReference>